<dbReference type="Pfam" id="PF01381">
    <property type="entry name" value="HTH_3"/>
    <property type="match status" value="1"/>
</dbReference>
<dbReference type="EMBL" id="CP013611">
    <property type="protein sequence ID" value="ALU44855.1"/>
    <property type="molecule type" value="Genomic_DNA"/>
</dbReference>
<organism evidence="2 3">
    <name type="scientific">Pseudoalteromonas rubra</name>
    <dbReference type="NCBI Taxonomy" id="43658"/>
    <lineage>
        <taxon>Bacteria</taxon>
        <taxon>Pseudomonadati</taxon>
        <taxon>Pseudomonadota</taxon>
        <taxon>Gammaproteobacteria</taxon>
        <taxon>Alteromonadales</taxon>
        <taxon>Pseudoalteromonadaceae</taxon>
        <taxon>Pseudoalteromonas</taxon>
    </lineage>
</organism>
<feature type="domain" description="HTH cro/C1-type" evidence="1">
    <location>
        <begin position="26"/>
        <end position="81"/>
    </location>
</feature>
<dbReference type="PROSITE" id="PS50943">
    <property type="entry name" value="HTH_CROC1"/>
    <property type="match status" value="1"/>
</dbReference>
<dbReference type="AlphaFoldDB" id="A0A0U3ICK8"/>
<reference evidence="2 3" key="1">
    <citation type="submission" date="2015-12" db="EMBL/GenBank/DDBJ databases">
        <title>Complete genome sequence of Pseudoalteromonas rubra SCSIO 6842, harboring a conjugative plasmid.</title>
        <authorList>
            <person name="Li B."/>
            <person name="Wang X."/>
        </authorList>
    </citation>
    <scope>NUCLEOTIDE SEQUENCE [LARGE SCALE GENOMIC DNA]</scope>
    <source>
        <strain evidence="2 3">SCSIO 6842</strain>
    </source>
</reference>
<dbReference type="Gene3D" id="1.10.260.40">
    <property type="entry name" value="lambda repressor-like DNA-binding domains"/>
    <property type="match status" value="1"/>
</dbReference>
<evidence type="ECO:0000313" key="3">
    <source>
        <dbReference type="Proteomes" id="UP000069015"/>
    </source>
</evidence>
<dbReference type="SMART" id="SM00530">
    <property type="entry name" value="HTH_XRE"/>
    <property type="match status" value="1"/>
</dbReference>
<proteinExistence type="predicted"/>
<protein>
    <recommendedName>
        <fullName evidence="1">HTH cro/C1-type domain-containing protein</fullName>
    </recommendedName>
</protein>
<dbReference type="GO" id="GO:0003677">
    <property type="term" value="F:DNA binding"/>
    <property type="evidence" value="ECO:0007669"/>
    <property type="project" value="InterPro"/>
</dbReference>
<dbReference type="RefSeq" id="WP_058797794.1">
    <property type="nucleotide sequence ID" value="NZ_CP013611.1"/>
</dbReference>
<dbReference type="Proteomes" id="UP000069015">
    <property type="component" value="Chromosome 1"/>
</dbReference>
<sequence length="99" mass="11152">MTTVKRNESVRKAHTMAARKQIQTAIRRLRREMNLTQAELGKKLVTPVDQATISNWECGKSDLSACQLLDIMMIFGQPNFMSLLEQGAQSDLVDEKQSA</sequence>
<dbReference type="CDD" id="cd00093">
    <property type="entry name" value="HTH_XRE"/>
    <property type="match status" value="1"/>
</dbReference>
<evidence type="ECO:0000313" key="2">
    <source>
        <dbReference type="EMBL" id="ALU44855.1"/>
    </source>
</evidence>
<dbReference type="KEGG" id="prr:AT705_19015"/>
<dbReference type="InterPro" id="IPR010982">
    <property type="entry name" value="Lambda_DNA-bd_dom_sf"/>
</dbReference>
<accession>A0A0U3ICK8</accession>
<gene>
    <name evidence="2" type="ORF">AT705_19015</name>
</gene>
<name>A0A0U3ICK8_9GAMM</name>
<dbReference type="SUPFAM" id="SSF47413">
    <property type="entry name" value="lambda repressor-like DNA-binding domains"/>
    <property type="match status" value="1"/>
</dbReference>
<evidence type="ECO:0000259" key="1">
    <source>
        <dbReference type="PROSITE" id="PS50943"/>
    </source>
</evidence>
<dbReference type="InterPro" id="IPR001387">
    <property type="entry name" value="Cro/C1-type_HTH"/>
</dbReference>